<evidence type="ECO:0000313" key="1">
    <source>
        <dbReference type="EMBL" id="SEL46253.1"/>
    </source>
</evidence>
<reference evidence="2" key="1">
    <citation type="submission" date="2016-10" db="EMBL/GenBank/DDBJ databases">
        <authorList>
            <person name="Varghese N."/>
            <person name="Submissions S."/>
        </authorList>
    </citation>
    <scope>NUCLEOTIDE SEQUENCE [LARGE SCALE GENOMIC DNA]</scope>
    <source>
        <strain evidence="2">Jip14</strain>
    </source>
</reference>
<evidence type="ECO:0000313" key="2">
    <source>
        <dbReference type="Proteomes" id="UP000198916"/>
    </source>
</evidence>
<dbReference type="Proteomes" id="UP000198916">
    <property type="component" value="Unassembled WGS sequence"/>
</dbReference>
<gene>
    <name evidence="1" type="ORF">SAMN05421740_105323</name>
</gene>
<dbReference type="AlphaFoldDB" id="A0A1H7QE89"/>
<dbReference type="EMBL" id="FNZR01000005">
    <property type="protein sequence ID" value="SEL46253.1"/>
    <property type="molecule type" value="Genomic_DNA"/>
</dbReference>
<accession>A0A1H7QE89</accession>
<protein>
    <submittedName>
        <fullName evidence="1">Uncharacterized protein</fullName>
    </submittedName>
</protein>
<name>A0A1H7QE89_9SPHI</name>
<keyword evidence="2" id="KW-1185">Reference proteome</keyword>
<proteinExistence type="predicted"/>
<organism evidence="1 2">
    <name type="scientific">Parapedobacter koreensis</name>
    <dbReference type="NCBI Taxonomy" id="332977"/>
    <lineage>
        <taxon>Bacteria</taxon>
        <taxon>Pseudomonadati</taxon>
        <taxon>Bacteroidota</taxon>
        <taxon>Sphingobacteriia</taxon>
        <taxon>Sphingobacteriales</taxon>
        <taxon>Sphingobacteriaceae</taxon>
        <taxon>Parapedobacter</taxon>
    </lineage>
</organism>
<dbReference type="PROSITE" id="PS51257">
    <property type="entry name" value="PROKAR_LIPOPROTEIN"/>
    <property type="match status" value="1"/>
</dbReference>
<dbReference type="STRING" id="332977.SAMN05421740_105323"/>
<sequence length="199" mass="21734">MHWFQTRIGAVIGIGLIMAACQGRHSRSDDSQTDTVATQQPTIPDSLRLMPGQSAGTIAINDADSVLFQALGNPDSSNAGMGKAVLVWLGDTAQGYPLSVFTSRDMGNDETARIKQIRITSPSFKTEQSIHVGATHQEIADTYTLQLAETYEVLGETYSVYDTDEGIAFEIAPNNRCIAIIIHEKTVKIPSYLPLRDYQ</sequence>